<name>A0A9P7V7Q9_9ASCO</name>
<evidence type="ECO:0000259" key="3">
    <source>
        <dbReference type="PROSITE" id="PS51293"/>
    </source>
</evidence>
<dbReference type="PROSITE" id="PS51293">
    <property type="entry name" value="SANT"/>
    <property type="match status" value="1"/>
</dbReference>
<dbReference type="Proteomes" id="UP000790833">
    <property type="component" value="Unassembled WGS sequence"/>
</dbReference>
<keyword evidence="1" id="KW-0175">Coiled coil</keyword>
<dbReference type="PANTHER" id="PTHR22929">
    <property type="entry name" value="RNA POLYMERASE III TRANSCRIPTION INITIATION FACTOR B"/>
    <property type="match status" value="1"/>
</dbReference>
<feature type="compositionally biased region" description="Polar residues" evidence="2">
    <location>
        <begin position="523"/>
        <end position="534"/>
    </location>
</feature>
<dbReference type="GO" id="GO:0000126">
    <property type="term" value="C:transcription factor TFIIIB complex"/>
    <property type="evidence" value="ECO:0007669"/>
    <property type="project" value="TreeGrafter"/>
</dbReference>
<evidence type="ECO:0000256" key="2">
    <source>
        <dbReference type="SAM" id="MobiDB-lite"/>
    </source>
</evidence>
<feature type="compositionally biased region" description="Basic residues" evidence="2">
    <location>
        <begin position="7"/>
        <end position="22"/>
    </location>
</feature>
<dbReference type="AlphaFoldDB" id="A0A9P7V7Q9"/>
<keyword evidence="5" id="KW-1185">Reference proteome</keyword>
<dbReference type="OrthoDB" id="272624at2759"/>
<feature type="compositionally biased region" description="Basic residues" evidence="2">
    <location>
        <begin position="187"/>
        <end position="205"/>
    </location>
</feature>
<feature type="region of interest" description="Disordered" evidence="2">
    <location>
        <begin position="509"/>
        <end position="534"/>
    </location>
</feature>
<dbReference type="InterPro" id="IPR009057">
    <property type="entry name" value="Homeodomain-like_sf"/>
</dbReference>
<evidence type="ECO:0000256" key="1">
    <source>
        <dbReference type="SAM" id="Coils"/>
    </source>
</evidence>
<dbReference type="Pfam" id="PF15963">
    <property type="entry name" value="Myb_DNA-bind_7"/>
    <property type="match status" value="1"/>
</dbReference>
<dbReference type="InterPro" id="IPR017884">
    <property type="entry name" value="SANT_dom"/>
</dbReference>
<comment type="caution">
    <text evidence="4">The sequence shown here is derived from an EMBL/GenBank/DDBJ whole genome shotgun (WGS) entry which is preliminary data.</text>
</comment>
<dbReference type="RefSeq" id="XP_043048474.1">
    <property type="nucleotide sequence ID" value="XM_043192179.1"/>
</dbReference>
<feature type="compositionally biased region" description="Basic and acidic residues" evidence="2">
    <location>
        <begin position="658"/>
        <end position="700"/>
    </location>
</feature>
<feature type="region of interest" description="Disordered" evidence="2">
    <location>
        <begin position="77"/>
        <end position="136"/>
    </location>
</feature>
<feature type="region of interest" description="Disordered" evidence="2">
    <location>
        <begin position="655"/>
        <end position="700"/>
    </location>
</feature>
<sequence length="797" mass="90123">MSFLKKGAGKFKPKVQPRPLRKKAAETAVAAVTLAPSPPSTQVVDPIAQADHEETQNPETQTDDTLTKVFSDNEGESAIVDDMVDPKDPVNWSPTILENVNEDLNQPPTPVSSQHTNNNNNSNIPKRRTSSSSVQHLRLSGITPPIFRARSSSISQTVAFSRSTDSNKKPEEREERTPMPIDIPVSGKRRRSLVKHSSYKRHSVARRGSVAIAESEPQTEKSSADTTRNSLRQATPVPIPKPIEALPDSVGKDSEIVIENTKSISEKSKKTETSDDKESTPVTIPKPTSIPISVPTQVSAPISIPTPSSVPTIIPVPTGELQDEHDQVSESVVVQGSNSVTISSAPLTASGSYKETSLEIRSRFPPNTKFIMALNGEKLQKYRFCFGTEEDIKKYTAEELLIPVCPETVKTEITKVDQLPRGVKFEDTDIYSHVSIDISNFKMADLCKPLLPIGEVSENFGMAHMAKQKQKEAREKRRQDRILAKANMISLEDTFDRDLDNKRIKKTKAELEEEEEREEESNHGSTAIQLQLTSDGKLDIDEDSTVVNRHQMTSLKNKTREEANPFENPVISLTYSKRSHTDKWTSEEEKQFYKAILTWGTDFTFIAQLFPYRTRKQIKAKFNLEERHNPEIIEMALRRRLPANFDEYSRGIKVSSDVPKKKERTKEETRDEFIEEKEKNDHDNNESKPLGGDEEKQNGEEIIKTPLDIFNEEVRRLRQQHKEHMALIAKEREKAMKEDAEASRLREIEYRSGGTKFITRLRGADALRKNEEVMGSIDDVKLQLRHNINDDDDEDRE</sequence>
<dbReference type="SMART" id="SM00717">
    <property type="entry name" value="SANT"/>
    <property type="match status" value="1"/>
</dbReference>
<dbReference type="GeneID" id="66114755"/>
<protein>
    <submittedName>
        <fullName evidence="4">Transcription factor TFIIIB component B</fullName>
    </submittedName>
</protein>
<dbReference type="SUPFAM" id="SSF46689">
    <property type="entry name" value="Homeodomain-like"/>
    <property type="match status" value="1"/>
</dbReference>
<feature type="region of interest" description="Disordered" evidence="2">
    <location>
        <begin position="148"/>
        <end position="294"/>
    </location>
</feature>
<feature type="compositionally biased region" description="Polar residues" evidence="2">
    <location>
        <begin position="150"/>
        <end position="164"/>
    </location>
</feature>
<dbReference type="GO" id="GO:0001156">
    <property type="term" value="F:TFIIIC-class transcription factor complex binding"/>
    <property type="evidence" value="ECO:0007669"/>
    <property type="project" value="TreeGrafter"/>
</dbReference>
<feature type="region of interest" description="Disordered" evidence="2">
    <location>
        <begin position="35"/>
        <end position="64"/>
    </location>
</feature>
<gene>
    <name evidence="4" type="primary">BDP1</name>
    <name evidence="4" type="ORF">KQ657_001381</name>
</gene>
<dbReference type="Gene3D" id="1.10.10.60">
    <property type="entry name" value="Homeodomain-like"/>
    <property type="match status" value="1"/>
</dbReference>
<feature type="compositionally biased region" description="Basic and acidic residues" evidence="2">
    <location>
        <begin position="264"/>
        <end position="279"/>
    </location>
</feature>
<evidence type="ECO:0000313" key="4">
    <source>
        <dbReference type="EMBL" id="KAG7192924.1"/>
    </source>
</evidence>
<feature type="compositionally biased region" description="Polar residues" evidence="2">
    <location>
        <begin position="92"/>
        <end position="116"/>
    </location>
</feature>
<proteinExistence type="predicted"/>
<dbReference type="InterPro" id="IPR001005">
    <property type="entry name" value="SANT/Myb"/>
</dbReference>
<reference evidence="4" key="1">
    <citation type="submission" date="2021-03" db="EMBL/GenBank/DDBJ databases">
        <authorList>
            <person name="Palmer J.M."/>
        </authorList>
    </citation>
    <scope>NUCLEOTIDE SEQUENCE</scope>
    <source>
        <strain evidence="4">ARV_011</strain>
    </source>
</reference>
<feature type="compositionally biased region" description="Polar residues" evidence="2">
    <location>
        <begin position="224"/>
        <end position="233"/>
    </location>
</feature>
<dbReference type="InterPro" id="IPR039467">
    <property type="entry name" value="TFIIIB_B''_Myb"/>
</dbReference>
<feature type="region of interest" description="Disordered" evidence="2">
    <location>
        <begin position="1"/>
        <end position="22"/>
    </location>
</feature>
<organism evidence="4 5">
    <name type="scientific">Scheffersomyces spartinae</name>
    <dbReference type="NCBI Taxonomy" id="45513"/>
    <lineage>
        <taxon>Eukaryota</taxon>
        <taxon>Fungi</taxon>
        <taxon>Dikarya</taxon>
        <taxon>Ascomycota</taxon>
        <taxon>Saccharomycotina</taxon>
        <taxon>Pichiomycetes</taxon>
        <taxon>Debaryomycetaceae</taxon>
        <taxon>Scheffersomyces</taxon>
    </lineage>
</organism>
<dbReference type="PANTHER" id="PTHR22929:SF0">
    <property type="entry name" value="TRANSCRIPTION FACTOR TFIIIB COMPONENT B'' HOMOLOG"/>
    <property type="match status" value="1"/>
</dbReference>
<dbReference type="GO" id="GO:0070898">
    <property type="term" value="P:RNA polymerase III preinitiation complex assembly"/>
    <property type="evidence" value="ECO:0007669"/>
    <property type="project" value="TreeGrafter"/>
</dbReference>
<feature type="compositionally biased region" description="Basic and acidic residues" evidence="2">
    <location>
        <begin position="165"/>
        <end position="177"/>
    </location>
</feature>
<feature type="domain" description="SANT" evidence="3">
    <location>
        <begin position="579"/>
        <end position="630"/>
    </location>
</feature>
<evidence type="ECO:0000313" key="5">
    <source>
        <dbReference type="Proteomes" id="UP000790833"/>
    </source>
</evidence>
<accession>A0A9P7V7Q9</accession>
<dbReference type="EMBL" id="JAHMUF010000015">
    <property type="protein sequence ID" value="KAG7192924.1"/>
    <property type="molecule type" value="Genomic_DNA"/>
</dbReference>
<feature type="coiled-coil region" evidence="1">
    <location>
        <begin position="707"/>
        <end position="734"/>
    </location>
</feature>
<dbReference type="CDD" id="cd00167">
    <property type="entry name" value="SANT"/>
    <property type="match status" value="1"/>
</dbReference>